<evidence type="ECO:0000313" key="2">
    <source>
        <dbReference type="Proteomes" id="UP001374579"/>
    </source>
</evidence>
<proteinExistence type="predicted"/>
<dbReference type="EMBL" id="JBAMIC010000002">
    <property type="protein sequence ID" value="KAK7111361.1"/>
    <property type="molecule type" value="Genomic_DNA"/>
</dbReference>
<accession>A0AAN9GKJ6</accession>
<dbReference type="AlphaFoldDB" id="A0AAN9GKJ6"/>
<keyword evidence="2" id="KW-1185">Reference proteome</keyword>
<name>A0AAN9GKJ6_9CAEN</name>
<gene>
    <name evidence="1" type="ORF">V1264_011003</name>
</gene>
<evidence type="ECO:0000313" key="1">
    <source>
        <dbReference type="EMBL" id="KAK7111361.1"/>
    </source>
</evidence>
<dbReference type="Proteomes" id="UP001374579">
    <property type="component" value="Unassembled WGS sequence"/>
</dbReference>
<dbReference type="InterPro" id="IPR052133">
    <property type="entry name" value="Immune_Signaling-Apoptosis_Reg"/>
</dbReference>
<evidence type="ECO:0008006" key="3">
    <source>
        <dbReference type="Google" id="ProtNLM"/>
    </source>
</evidence>
<dbReference type="PANTHER" id="PTHR12044">
    <property type="entry name" value="BCL2 INTERACTING MEDIATOR OF CELL DEATH"/>
    <property type="match status" value="1"/>
</dbReference>
<comment type="caution">
    <text evidence="1">The sequence shown here is derived from an EMBL/GenBank/DDBJ whole genome shotgun (WGS) entry which is preliminary data.</text>
</comment>
<dbReference type="SUPFAM" id="SSF48371">
    <property type="entry name" value="ARM repeat"/>
    <property type="match status" value="1"/>
</dbReference>
<dbReference type="GO" id="GO:0007127">
    <property type="term" value="P:meiosis I"/>
    <property type="evidence" value="ECO:0007669"/>
    <property type="project" value="TreeGrafter"/>
</dbReference>
<organism evidence="1 2">
    <name type="scientific">Littorina saxatilis</name>
    <dbReference type="NCBI Taxonomy" id="31220"/>
    <lineage>
        <taxon>Eukaryota</taxon>
        <taxon>Metazoa</taxon>
        <taxon>Spiralia</taxon>
        <taxon>Lophotrochozoa</taxon>
        <taxon>Mollusca</taxon>
        <taxon>Gastropoda</taxon>
        <taxon>Caenogastropoda</taxon>
        <taxon>Littorinimorpha</taxon>
        <taxon>Littorinoidea</taxon>
        <taxon>Littorinidae</taxon>
        <taxon>Littorina</taxon>
    </lineage>
</organism>
<reference evidence="1 2" key="1">
    <citation type="submission" date="2024-02" db="EMBL/GenBank/DDBJ databases">
        <title>Chromosome-scale genome assembly of the rough periwinkle Littorina saxatilis.</title>
        <authorList>
            <person name="De Jode A."/>
            <person name="Faria R."/>
            <person name="Formenti G."/>
            <person name="Sims Y."/>
            <person name="Smith T.P."/>
            <person name="Tracey A."/>
            <person name="Wood J.M.D."/>
            <person name="Zagrodzka Z.B."/>
            <person name="Johannesson K."/>
            <person name="Butlin R.K."/>
            <person name="Leder E.H."/>
        </authorList>
    </citation>
    <scope>NUCLEOTIDE SEQUENCE [LARGE SCALE GENOMIC DNA]</scope>
    <source>
        <strain evidence="1">Snail1</strain>
        <tissue evidence="1">Muscle</tissue>
    </source>
</reference>
<protein>
    <recommendedName>
        <fullName evidence="3">Meiosis inhibitor protein 1</fullName>
    </recommendedName>
</protein>
<dbReference type="PANTHER" id="PTHR12044:SF14">
    <property type="entry name" value="MEIOTIC DOUBLE-STRANDED BREAK FORMATION PROTEIN 1"/>
    <property type="match status" value="1"/>
</dbReference>
<sequence>MEIFPNPTRSHYIHDDLWCIVTSANQLPLCLACLVEHLEDESMTVVQKQFNLALLADTVKPECYEVAHLLREHPLVCQHILNIITDQYTDKSFQTVSVQICVQLMDTLQSEDLYVYLLNIFEHQVQNDHNAVPFVVAALGKLSVVSSAYVLTLILSHEHLLMSLLGTHAYRDSHEDDASDCSLLFLLIRLFDVDILPAVPPQAPPLVERCLVTCISSSQSVDLQTNALALLKRLASTECCLQEDSGSWAALLIWFKRVFVGKKEVLVTAAAQCLAIIASNPRHVNVVRLILDSDLPEFLFESLHTLNIAQLEAIFKCLELLAEHDLFFRKCHAVYGLESILRSLDVALDSHNVAVLVKGFTLLANILQRQPSGVPVCVNTSSTEMTLSVITKGAQCHALQVALPAITAATALLRDSSVVGHQPMKYLQSLVEAGLEKVGGAIWRGEAGSVLASLQVTEQQLLETLMDLLAAIIKLEIEEKDVLVTRVLEDCHNIISYVGDHFAACDRSTLGSVLHFLNSLYESQGRDRLQDLSERVVSCGFIVQLFITKSEFRSNLDLLSAAASFASNVFDVLVRENVPQCQSLPGPLKTGLRNLSFKGSIQQTVENIREEEAADALCMIFYFSCLNDAQIFSASHILYAVRDLHARQVLTCASHKPLTSRFLLYVLAWASTQSDTETDCTPEDSTVETAVMQQVSELPVEVWATPRPQLFLWLFHSPHRAQGPGAALLEHWLLHTKGNIPAADSNDSSQPHVMHTLLLGQHFTPVLLGLITSQSEEISMLAKKLFVRLISALEMQSDERQTAAQLIPSAYEGVMSVFQDLFINTLHQSRHVVKNILGVMTSLLHHPQYDHTDTDHNKQLRVIYHGVHFLSSTDEKDDDIIFSGITWLHALSKVTDEDQDKAIVPVLLQNSAFLEQLERCLQDENDQLSSAALSLVSWVTSACPDSSNSNSIRVSVEFIMNTLIRHTCENMEAALRMLHLALDSRCSGVSAPVTFHRCRAFHTAGSPFTAQELRLLFCHMQQYVCSENREVQFCAVQCYLKLIQHGLETDDNLGEHFLHHPWNSQLLYYLLSHSSTGGLHLHVAELITQIWCDEDEGNAEVAKLVLESVLANEISSDNQDVMMVLVQKAKPLCTDKDLLEKSICKLASLEDSLSFSQNTLTSS</sequence>
<dbReference type="InterPro" id="IPR016024">
    <property type="entry name" value="ARM-type_fold"/>
</dbReference>